<dbReference type="Pfam" id="PF01588">
    <property type="entry name" value="tRNA_bind"/>
    <property type="match status" value="1"/>
</dbReference>
<evidence type="ECO:0000256" key="3">
    <source>
        <dbReference type="PROSITE-ProRule" id="PRU00209"/>
    </source>
</evidence>
<gene>
    <name evidence="5" type="ORF">GAYE_SCF41G5467</name>
</gene>
<accession>A0AAV9IJP8</accession>
<dbReference type="InterPro" id="IPR051270">
    <property type="entry name" value="Tyrosine-tRNA_ligase_regulator"/>
</dbReference>
<keyword evidence="2 3" id="KW-0694">RNA-binding</keyword>
<evidence type="ECO:0000313" key="6">
    <source>
        <dbReference type="Proteomes" id="UP001300502"/>
    </source>
</evidence>
<organism evidence="5 6">
    <name type="scientific">Galdieria yellowstonensis</name>
    <dbReference type="NCBI Taxonomy" id="3028027"/>
    <lineage>
        <taxon>Eukaryota</taxon>
        <taxon>Rhodophyta</taxon>
        <taxon>Bangiophyceae</taxon>
        <taxon>Galdieriales</taxon>
        <taxon>Galdieriaceae</taxon>
        <taxon>Galdieria</taxon>
    </lineage>
</organism>
<evidence type="ECO:0000256" key="1">
    <source>
        <dbReference type="ARBA" id="ARBA00022555"/>
    </source>
</evidence>
<dbReference type="GO" id="GO:0000049">
    <property type="term" value="F:tRNA binding"/>
    <property type="evidence" value="ECO:0007669"/>
    <property type="project" value="UniProtKB-UniRule"/>
</dbReference>
<dbReference type="PROSITE" id="PS50886">
    <property type="entry name" value="TRBD"/>
    <property type="match status" value="1"/>
</dbReference>
<dbReference type="PANTHER" id="PTHR11586">
    <property type="entry name" value="TRNA-AMINOACYLATION COFACTOR ARC1 FAMILY MEMBER"/>
    <property type="match status" value="1"/>
</dbReference>
<sequence length="333" mass="37712">MPTMFVVTHWLPKLFEESLQRRNVCSPMKLKKKLYFCKGSYSCQRILATMEQTSTTELRPQVNWLENRWVWPGTTGKCDATVDDKGRVWLKFSPVEDSCCYKVHYGPLELFPSWRTTSRNQIRIDSWKPEQVYRVQIYSVKGDLTKEQLIFQGKLSWKATTTTVEQQVPFQDASVLELRVGKILSCKKHPNADTLLVEEIDIGEDSPRTIVSGLVKYYQPEELISRKVVVVCNLKPKKMRGVESKGMLLCGSTKDKSKVEPLSPPENAQIGELVSFQGCDMKPTESGNQASKSFERVVAFLKTDSKGIALLENRQLLTSQGPCSCSIVDGNVS</sequence>
<keyword evidence="6" id="KW-1185">Reference proteome</keyword>
<protein>
    <recommendedName>
        <fullName evidence="4">tRNA-binding domain-containing protein</fullName>
    </recommendedName>
</protein>
<dbReference type="InterPro" id="IPR002547">
    <property type="entry name" value="tRNA-bd_dom"/>
</dbReference>
<dbReference type="PANTHER" id="PTHR11586:SF33">
    <property type="entry name" value="AMINOACYL TRNA SYNTHASE COMPLEX-INTERACTING MULTIFUNCTIONAL PROTEIN 1"/>
    <property type="match status" value="1"/>
</dbReference>
<dbReference type="InterPro" id="IPR012340">
    <property type="entry name" value="NA-bd_OB-fold"/>
</dbReference>
<feature type="domain" description="TRNA-binding" evidence="4">
    <location>
        <begin position="172"/>
        <end position="275"/>
    </location>
</feature>
<dbReference type="Gene3D" id="2.40.50.140">
    <property type="entry name" value="Nucleic acid-binding proteins"/>
    <property type="match status" value="1"/>
</dbReference>
<dbReference type="EMBL" id="JANCYU010000053">
    <property type="protein sequence ID" value="KAK4527544.1"/>
    <property type="molecule type" value="Genomic_DNA"/>
</dbReference>
<dbReference type="AlphaFoldDB" id="A0AAV9IJP8"/>
<comment type="caution">
    <text evidence="5">The sequence shown here is derived from an EMBL/GenBank/DDBJ whole genome shotgun (WGS) entry which is preliminary data.</text>
</comment>
<proteinExistence type="predicted"/>
<name>A0AAV9IJP8_9RHOD</name>
<dbReference type="CDD" id="cd02799">
    <property type="entry name" value="tRNA_bind_EMAP-II_like"/>
    <property type="match status" value="1"/>
</dbReference>
<evidence type="ECO:0000256" key="2">
    <source>
        <dbReference type="ARBA" id="ARBA00022884"/>
    </source>
</evidence>
<keyword evidence="1 3" id="KW-0820">tRNA-binding</keyword>
<evidence type="ECO:0000259" key="4">
    <source>
        <dbReference type="PROSITE" id="PS50886"/>
    </source>
</evidence>
<evidence type="ECO:0000313" key="5">
    <source>
        <dbReference type="EMBL" id="KAK4527544.1"/>
    </source>
</evidence>
<dbReference type="SUPFAM" id="SSF50249">
    <property type="entry name" value="Nucleic acid-binding proteins"/>
    <property type="match status" value="1"/>
</dbReference>
<reference evidence="5 6" key="1">
    <citation type="submission" date="2022-07" db="EMBL/GenBank/DDBJ databases">
        <title>Genome-wide signatures of adaptation to extreme environments.</title>
        <authorList>
            <person name="Cho C.H."/>
            <person name="Yoon H.S."/>
        </authorList>
    </citation>
    <scope>NUCLEOTIDE SEQUENCE [LARGE SCALE GENOMIC DNA]</scope>
    <source>
        <strain evidence="5 6">108.79 E11</strain>
    </source>
</reference>
<dbReference type="Proteomes" id="UP001300502">
    <property type="component" value="Unassembled WGS sequence"/>
</dbReference>